<dbReference type="EMBL" id="JBBEUB010000009">
    <property type="protein sequence ID" value="MEJ2905048.1"/>
    <property type="molecule type" value="Genomic_DNA"/>
</dbReference>
<keyword evidence="2" id="KW-1185">Reference proteome</keyword>
<accession>A0ABU8NT01</accession>
<dbReference type="RefSeq" id="WP_337717520.1">
    <property type="nucleotide sequence ID" value="NZ_JBBEUB010000009.1"/>
</dbReference>
<protein>
    <submittedName>
        <fullName evidence="1">Uncharacterized protein</fullName>
    </submittedName>
</protein>
<organism evidence="1 2">
    <name type="scientific">Pedobacter panaciterrae</name>
    <dbReference type="NCBI Taxonomy" id="363849"/>
    <lineage>
        <taxon>Bacteria</taxon>
        <taxon>Pseudomonadati</taxon>
        <taxon>Bacteroidota</taxon>
        <taxon>Sphingobacteriia</taxon>
        <taxon>Sphingobacteriales</taxon>
        <taxon>Sphingobacteriaceae</taxon>
        <taxon>Pedobacter</taxon>
    </lineage>
</organism>
<evidence type="ECO:0000313" key="1">
    <source>
        <dbReference type="EMBL" id="MEJ2905048.1"/>
    </source>
</evidence>
<sequence>MQKVPFTSLKYGQTFQCVPGGLKRTIHFKHLDSTTIIKHDGETRKDDWYVRIFPDSPLWSKDVILTSRK</sequence>
<name>A0ABU8NT01_9SPHI</name>
<dbReference type="Proteomes" id="UP001378956">
    <property type="component" value="Unassembled WGS sequence"/>
</dbReference>
<evidence type="ECO:0000313" key="2">
    <source>
        <dbReference type="Proteomes" id="UP001378956"/>
    </source>
</evidence>
<reference evidence="1 2" key="1">
    <citation type="submission" date="2024-03" db="EMBL/GenBank/DDBJ databases">
        <title>Sequence of Lycoming College Course Isolates.</title>
        <authorList>
            <person name="Plotts O."/>
            <person name="Newman J."/>
        </authorList>
    </citation>
    <scope>NUCLEOTIDE SEQUENCE [LARGE SCALE GENOMIC DNA]</scope>
    <source>
        <strain evidence="1 2">CJB-3</strain>
    </source>
</reference>
<proteinExistence type="predicted"/>
<gene>
    <name evidence="1" type="ORF">WAE58_21565</name>
</gene>
<comment type="caution">
    <text evidence="1">The sequence shown here is derived from an EMBL/GenBank/DDBJ whole genome shotgun (WGS) entry which is preliminary data.</text>
</comment>